<keyword evidence="3 6" id="KW-0963">Cytoplasm</keyword>
<evidence type="ECO:0000313" key="9">
    <source>
        <dbReference type="EMBL" id="GMM57082.1"/>
    </source>
</evidence>
<feature type="region of interest" description="Disordered" evidence="7">
    <location>
        <begin position="1"/>
        <end position="20"/>
    </location>
</feature>
<name>A0AAV5S2A3_MAUHU</name>
<protein>
    <recommendedName>
        <fullName evidence="2 6">Autophagy-related protein 17</fullName>
    </recommendedName>
</protein>
<dbReference type="GO" id="GO:0060090">
    <property type="term" value="F:molecular adaptor activity"/>
    <property type="evidence" value="ECO:0007669"/>
    <property type="project" value="TreeGrafter"/>
</dbReference>
<sequence length="448" mass="51306">MTPEPADSLSPSSASSTKAPGADVQKYLANAIRVLGSAQTLCSGTSNDIESVKTRLAEFQKRTAKLRFLGDCVEQQAHFLLNTILKHNIGQGIIQNEWSENILHDLVDVMTKWQGEITSQIEHLSSIQNVLLPRGATHGGNEQPSNKMLSDYISVENANLLQSDLNEIPVIQKHMSSIMEQYDEMRKRVQEKIIKKRLVDIRHSLNSQFAADNSEMVLLCDVYTDQLSQLELDVVNFLGSLTAHFDKCEMLNNFIDEESNSTLDHQEFQELLQVVRNDDKDVETILDSLRDIVGDIEKFIPEIMELLVTKEEKQQSLHKTIDNVIASLTKNSEYLSVFADISDLIIKYKDRCLEDIEMIKTLREFYGNFEHSYENLIVEANRRKKTAENMKEIIKKCQMDLEHLDAEDNAARRKFLELYGNYLPEDIWPNEIDDFSPLYSLESSVREL</sequence>
<comment type="similarity">
    <text evidence="1 6">Belongs to the ATG17 family.</text>
</comment>
<dbReference type="GO" id="GO:1990316">
    <property type="term" value="C:Atg1/ULK1 kinase complex"/>
    <property type="evidence" value="ECO:0007669"/>
    <property type="project" value="TreeGrafter"/>
</dbReference>
<dbReference type="EMBL" id="BTGD01000011">
    <property type="protein sequence ID" value="GMM57082.1"/>
    <property type="molecule type" value="Genomic_DNA"/>
</dbReference>
<dbReference type="PANTHER" id="PTHR28005:SF1">
    <property type="entry name" value="AUTOPHAGY-RELATED PROTEIN 17"/>
    <property type="match status" value="1"/>
</dbReference>
<gene>
    <name evidence="9" type="ORF">DAKH74_036980</name>
</gene>
<accession>A0AAV5S2A3</accession>
<reference evidence="9 10" key="1">
    <citation type="journal article" date="2023" name="Elife">
        <title>Identification of key yeast species and microbe-microbe interactions impacting larval growth of Drosophila in the wild.</title>
        <authorList>
            <person name="Mure A."/>
            <person name="Sugiura Y."/>
            <person name="Maeda R."/>
            <person name="Honda K."/>
            <person name="Sakurai N."/>
            <person name="Takahashi Y."/>
            <person name="Watada M."/>
            <person name="Katoh T."/>
            <person name="Gotoh A."/>
            <person name="Gotoh Y."/>
            <person name="Taniguchi I."/>
            <person name="Nakamura K."/>
            <person name="Hayashi T."/>
            <person name="Katayama T."/>
            <person name="Uemura T."/>
            <person name="Hattori Y."/>
        </authorList>
    </citation>
    <scope>NUCLEOTIDE SEQUENCE [LARGE SCALE GENOMIC DNA]</scope>
    <source>
        <strain evidence="9 10">KH-74</strain>
    </source>
</reference>
<dbReference type="GO" id="GO:0000045">
    <property type="term" value="P:autophagosome assembly"/>
    <property type="evidence" value="ECO:0007669"/>
    <property type="project" value="TreeGrafter"/>
</dbReference>
<evidence type="ECO:0000256" key="2">
    <source>
        <dbReference type="ARBA" id="ARBA00013806"/>
    </source>
</evidence>
<dbReference type="GO" id="GO:0034045">
    <property type="term" value="C:phagophore assembly site membrane"/>
    <property type="evidence" value="ECO:0007669"/>
    <property type="project" value="UniProtKB-SubCell"/>
</dbReference>
<dbReference type="GO" id="GO:0034727">
    <property type="term" value="P:piecemeal microautophagy of the nucleus"/>
    <property type="evidence" value="ECO:0007669"/>
    <property type="project" value="TreeGrafter"/>
</dbReference>
<evidence type="ECO:0000313" key="10">
    <source>
        <dbReference type="Proteomes" id="UP001377567"/>
    </source>
</evidence>
<comment type="caution">
    <text evidence="9">The sequence shown here is derived from an EMBL/GenBank/DDBJ whole genome shotgun (WGS) entry which is preliminary data.</text>
</comment>
<evidence type="ECO:0000259" key="8">
    <source>
        <dbReference type="Pfam" id="PF04108"/>
    </source>
</evidence>
<dbReference type="GO" id="GO:0000422">
    <property type="term" value="P:autophagy of mitochondrion"/>
    <property type="evidence" value="ECO:0007669"/>
    <property type="project" value="TreeGrafter"/>
</dbReference>
<dbReference type="GO" id="GO:0030295">
    <property type="term" value="F:protein kinase activator activity"/>
    <property type="evidence" value="ECO:0007669"/>
    <property type="project" value="TreeGrafter"/>
</dbReference>
<keyword evidence="4 6" id="KW-0072">Autophagy</keyword>
<evidence type="ECO:0000256" key="7">
    <source>
        <dbReference type="SAM" id="MobiDB-lite"/>
    </source>
</evidence>
<dbReference type="InterPro" id="IPR045326">
    <property type="entry name" value="ATG17-like_dom"/>
</dbReference>
<dbReference type="InterPro" id="IPR007240">
    <property type="entry name" value="Atg17"/>
</dbReference>
<evidence type="ECO:0000256" key="5">
    <source>
        <dbReference type="ARBA" id="ARBA00023136"/>
    </source>
</evidence>
<dbReference type="AlphaFoldDB" id="A0AAV5S2A3"/>
<comment type="function">
    <text evidence="6">Autophagy-specific protein that functions in response to autophagy-inducing signals as a scaffold to recruit other ATG proteins to organize preautophagosomal structure (PAS) formation. Modulates the timing and magnitude of the autophagy response, such as the size of the sequestering vesicles. Plays particularly a role in pexophagy and nucleophagy.</text>
</comment>
<dbReference type="PANTHER" id="PTHR28005">
    <property type="entry name" value="AUTOPHAGY-RELATED PROTEIN 17"/>
    <property type="match status" value="1"/>
</dbReference>
<feature type="domain" description="Autophagy protein ATG17-like" evidence="8">
    <location>
        <begin position="35"/>
        <end position="423"/>
    </location>
</feature>
<proteinExistence type="inferred from homology"/>
<comment type="subcellular location">
    <subcellularLocation>
        <location evidence="6">Cytoplasm</location>
    </subcellularLocation>
    <subcellularLocation>
        <location evidence="6">Preautophagosomal structure membrane</location>
        <topology evidence="6">Peripheral membrane protein</topology>
    </subcellularLocation>
</comment>
<dbReference type="Proteomes" id="UP001377567">
    <property type="component" value="Unassembled WGS sequence"/>
</dbReference>
<organism evidence="9 10">
    <name type="scientific">Maudiozyma humilis</name>
    <name type="common">Sour dough yeast</name>
    <name type="synonym">Kazachstania humilis</name>
    <dbReference type="NCBI Taxonomy" id="51915"/>
    <lineage>
        <taxon>Eukaryota</taxon>
        <taxon>Fungi</taxon>
        <taxon>Dikarya</taxon>
        <taxon>Ascomycota</taxon>
        <taxon>Saccharomycotina</taxon>
        <taxon>Saccharomycetes</taxon>
        <taxon>Saccharomycetales</taxon>
        <taxon>Saccharomycetaceae</taxon>
        <taxon>Maudiozyma</taxon>
    </lineage>
</organism>
<keyword evidence="10" id="KW-1185">Reference proteome</keyword>
<dbReference type="Pfam" id="PF04108">
    <property type="entry name" value="ATG17_like"/>
    <property type="match status" value="1"/>
</dbReference>
<evidence type="ECO:0000256" key="3">
    <source>
        <dbReference type="ARBA" id="ARBA00022490"/>
    </source>
</evidence>
<evidence type="ECO:0000256" key="1">
    <source>
        <dbReference type="ARBA" id="ARBA00006259"/>
    </source>
</evidence>
<keyword evidence="5" id="KW-0472">Membrane</keyword>
<evidence type="ECO:0000256" key="4">
    <source>
        <dbReference type="ARBA" id="ARBA00023006"/>
    </source>
</evidence>
<evidence type="ECO:0000256" key="6">
    <source>
        <dbReference type="RuleBase" id="RU368080"/>
    </source>
</evidence>